<dbReference type="OrthoDB" id="422574at2759"/>
<proteinExistence type="inferred from homology"/>
<protein>
    <submittedName>
        <fullName evidence="5">Glutathione S-transferase</fullName>
    </submittedName>
</protein>
<dbReference type="Gene3D" id="3.40.30.10">
    <property type="entry name" value="Glutaredoxin"/>
    <property type="match status" value="1"/>
</dbReference>
<dbReference type="PROSITE" id="PS50404">
    <property type="entry name" value="GST_NTER"/>
    <property type="match status" value="1"/>
</dbReference>
<feature type="domain" description="GST C-terminal" evidence="4">
    <location>
        <begin position="93"/>
        <end position="221"/>
    </location>
</feature>
<dbReference type="PANTHER" id="PTHR44051">
    <property type="entry name" value="GLUTATHIONE S-TRANSFERASE-RELATED"/>
    <property type="match status" value="1"/>
</dbReference>
<dbReference type="SFLD" id="SFLDS00019">
    <property type="entry name" value="Glutathione_Transferase_(cytos"/>
    <property type="match status" value="1"/>
</dbReference>
<organism evidence="5 6">
    <name type="scientific">Cryphonectria parasitica (strain ATCC 38755 / EP155)</name>
    <dbReference type="NCBI Taxonomy" id="660469"/>
    <lineage>
        <taxon>Eukaryota</taxon>
        <taxon>Fungi</taxon>
        <taxon>Dikarya</taxon>
        <taxon>Ascomycota</taxon>
        <taxon>Pezizomycotina</taxon>
        <taxon>Sordariomycetes</taxon>
        <taxon>Sordariomycetidae</taxon>
        <taxon>Diaporthales</taxon>
        <taxon>Cryphonectriaceae</taxon>
        <taxon>Cryphonectria-Endothia species complex</taxon>
        <taxon>Cryphonectria</taxon>
    </lineage>
</organism>
<dbReference type="SFLD" id="SFLDG01151">
    <property type="entry name" value="Main.2:_Nu-like"/>
    <property type="match status" value="1"/>
</dbReference>
<dbReference type="CDD" id="cd03048">
    <property type="entry name" value="GST_N_Ure2p_like"/>
    <property type="match status" value="1"/>
</dbReference>
<dbReference type="Pfam" id="PF00043">
    <property type="entry name" value="GST_C"/>
    <property type="match status" value="1"/>
</dbReference>
<gene>
    <name evidence="5" type="ORF">M406DRAFT_357090</name>
</gene>
<comment type="similarity">
    <text evidence="1 2">Belongs to the GST superfamily.</text>
</comment>
<evidence type="ECO:0000313" key="5">
    <source>
        <dbReference type="EMBL" id="KAF3763436.1"/>
    </source>
</evidence>
<dbReference type="GeneID" id="63840716"/>
<keyword evidence="6" id="KW-1185">Reference proteome</keyword>
<reference evidence="5" key="1">
    <citation type="journal article" date="2020" name="Phytopathology">
        <title>Genome sequence of the chestnut blight fungus Cryphonectria parasitica EP155: A fundamental resource for an archetypical invasive plant pathogen.</title>
        <authorList>
            <person name="Crouch J.A."/>
            <person name="Dawe A."/>
            <person name="Aerts A."/>
            <person name="Barry K."/>
            <person name="Churchill A.C.L."/>
            <person name="Grimwood J."/>
            <person name="Hillman B."/>
            <person name="Milgroom M.G."/>
            <person name="Pangilinan J."/>
            <person name="Smith M."/>
            <person name="Salamov A."/>
            <person name="Schmutz J."/>
            <person name="Yadav J."/>
            <person name="Grigoriev I.V."/>
            <person name="Nuss D."/>
        </authorList>
    </citation>
    <scope>NUCLEOTIDE SEQUENCE</scope>
    <source>
        <strain evidence="5">EP155</strain>
    </source>
</reference>
<dbReference type="InterPro" id="IPR004045">
    <property type="entry name" value="Glutathione_S-Trfase_N"/>
</dbReference>
<dbReference type="SUPFAM" id="SSF47616">
    <property type="entry name" value="GST C-terminal domain-like"/>
    <property type="match status" value="1"/>
</dbReference>
<dbReference type="AlphaFoldDB" id="A0A9P4XYV7"/>
<evidence type="ECO:0000256" key="1">
    <source>
        <dbReference type="ARBA" id="ARBA00007409"/>
    </source>
</evidence>
<sequence>MTSQLKPIKLWGHAGPNPIKVAIVLEELGIPYETENIPFSEVKKLPYVAINPNGRVPAIEDPNSGLTLWESGAIIEYLIEKYDTDNKLSFPRGSKEDYLARQWLYFQVSGQGPYYGQAVWFNKFHQEKLPSAVERYVNEIGRVTHVLEGYLAAQKAKGGSDGPWLVGNKLSFADLAFIPWQNYTLTGFIEGFDATKYPVVKEWLEKMLALPSVQAALPKEG</sequence>
<dbReference type="PROSITE" id="PS50405">
    <property type="entry name" value="GST_CTER"/>
    <property type="match status" value="1"/>
</dbReference>
<name>A0A9P4XYV7_CRYP1</name>
<dbReference type="SUPFAM" id="SSF52833">
    <property type="entry name" value="Thioredoxin-like"/>
    <property type="match status" value="1"/>
</dbReference>
<accession>A0A9P4XYV7</accession>
<evidence type="ECO:0000256" key="2">
    <source>
        <dbReference type="RuleBase" id="RU003494"/>
    </source>
</evidence>
<dbReference type="Pfam" id="PF02798">
    <property type="entry name" value="GST_N"/>
    <property type="match status" value="1"/>
</dbReference>
<evidence type="ECO:0000259" key="3">
    <source>
        <dbReference type="PROSITE" id="PS50404"/>
    </source>
</evidence>
<dbReference type="PANTHER" id="PTHR44051:SF23">
    <property type="entry name" value="GLUTATHIONE S-TRANSFERASE-LIKE PROTEIN TPCF"/>
    <property type="match status" value="1"/>
</dbReference>
<dbReference type="Gene3D" id="1.20.1050.10">
    <property type="match status" value="1"/>
</dbReference>
<dbReference type="InterPro" id="IPR036282">
    <property type="entry name" value="Glutathione-S-Trfase_C_sf"/>
</dbReference>
<dbReference type="InterPro" id="IPR040079">
    <property type="entry name" value="Glutathione_S-Trfase"/>
</dbReference>
<dbReference type="InterPro" id="IPR010987">
    <property type="entry name" value="Glutathione-S-Trfase_C-like"/>
</dbReference>
<dbReference type="CDD" id="cd10293">
    <property type="entry name" value="GST_C_Ure2p"/>
    <property type="match status" value="1"/>
</dbReference>
<comment type="caution">
    <text evidence="5">The sequence shown here is derived from an EMBL/GenBank/DDBJ whole genome shotgun (WGS) entry which is preliminary data.</text>
</comment>
<dbReference type="EMBL" id="MU032349">
    <property type="protein sequence ID" value="KAF3763436.1"/>
    <property type="molecule type" value="Genomic_DNA"/>
</dbReference>
<evidence type="ECO:0000259" key="4">
    <source>
        <dbReference type="PROSITE" id="PS50405"/>
    </source>
</evidence>
<dbReference type="InterPro" id="IPR036249">
    <property type="entry name" value="Thioredoxin-like_sf"/>
</dbReference>
<dbReference type="SFLD" id="SFLDG00358">
    <property type="entry name" value="Main_(cytGST)"/>
    <property type="match status" value="1"/>
</dbReference>
<dbReference type="InterPro" id="IPR004046">
    <property type="entry name" value="GST_C"/>
</dbReference>
<evidence type="ECO:0000313" key="6">
    <source>
        <dbReference type="Proteomes" id="UP000803844"/>
    </source>
</evidence>
<dbReference type="Proteomes" id="UP000803844">
    <property type="component" value="Unassembled WGS sequence"/>
</dbReference>
<dbReference type="RefSeq" id="XP_040774397.1">
    <property type="nucleotide sequence ID" value="XM_040923587.1"/>
</dbReference>
<feature type="domain" description="GST N-terminal" evidence="3">
    <location>
        <begin position="5"/>
        <end position="86"/>
    </location>
</feature>